<dbReference type="Proteomes" id="UP001497444">
    <property type="component" value="Chromosome 11"/>
</dbReference>
<proteinExistence type="predicted"/>
<keyword evidence="3" id="KW-1185">Reference proteome</keyword>
<name>A0ABP0VXQ7_9BRYO</name>
<dbReference type="PANTHER" id="PTHR43242">
    <property type="entry name" value="NAD(P)-BINDING ROSSMANN-FOLD SUPERFAMILY PROTEIN"/>
    <property type="match status" value="1"/>
</dbReference>
<dbReference type="CDD" id="cd05254">
    <property type="entry name" value="dTDP_HR_like_SDR_e"/>
    <property type="match status" value="1"/>
</dbReference>
<dbReference type="Pfam" id="PF04321">
    <property type="entry name" value="RmlD_sub_bind"/>
    <property type="match status" value="1"/>
</dbReference>
<gene>
    <name evidence="2" type="ORF">CSSPJE1EN1_LOCUS4169</name>
</gene>
<accession>A0ABP0VXQ7</accession>
<dbReference type="PANTHER" id="PTHR43242:SF1">
    <property type="entry name" value="NAD(P)-BINDING ROSSMANN-FOLD SUPERFAMILY PROTEIN"/>
    <property type="match status" value="1"/>
</dbReference>
<dbReference type="Gene3D" id="3.40.50.720">
    <property type="entry name" value="NAD(P)-binding Rossmann-like Domain"/>
    <property type="match status" value="1"/>
</dbReference>
<dbReference type="InterPro" id="IPR036291">
    <property type="entry name" value="NAD(P)-bd_dom_sf"/>
</dbReference>
<evidence type="ECO:0000313" key="2">
    <source>
        <dbReference type="EMBL" id="CAK9258691.1"/>
    </source>
</evidence>
<sequence length="364" mass="39856">MENGTKVGFQNGKITMPNGTKKEVILVTGGSGYLGLHLIEALAKGFSSQYDVAYTYQSHPPSPELHQKLPNVHSFQVDLRTGRGLDIISSTLGHPRVVVNCGALSVPRMCEQDPEAAMAINIPRSVVEWLLSQDMSIPPLLIHLSSDQVYEGDKSFYKEEDETKPVNVYGKSKVASENYVKSNYSNYAILRSSIIYGPQPVVPVPKSLPLQWIDRVLSTGDGEGEFLVNEFRCPIFVTDVVRVVELLIAKHAEGGMKLVLNLGGPDRLSRSDMADIVAQVRGYKMELVNRVSTLSMDRGVVSPVDTSMDVTKLVAVLGITLTDFATGIALTFNDKTSVLPKKIETTQLTTTTDKNNNNNNITNS</sequence>
<reference evidence="2" key="1">
    <citation type="submission" date="2024-02" db="EMBL/GenBank/DDBJ databases">
        <authorList>
            <consortium name="ELIXIR-Norway"/>
            <consortium name="Elixir Norway"/>
        </authorList>
    </citation>
    <scope>NUCLEOTIDE SEQUENCE</scope>
</reference>
<dbReference type="InterPro" id="IPR029903">
    <property type="entry name" value="RmlD-like-bd"/>
</dbReference>
<dbReference type="EMBL" id="OZ020106">
    <property type="protein sequence ID" value="CAK9258691.1"/>
    <property type="molecule type" value="Genomic_DNA"/>
</dbReference>
<dbReference type="SUPFAM" id="SSF51735">
    <property type="entry name" value="NAD(P)-binding Rossmann-fold domains"/>
    <property type="match status" value="1"/>
</dbReference>
<evidence type="ECO:0000259" key="1">
    <source>
        <dbReference type="Pfam" id="PF04321"/>
    </source>
</evidence>
<protein>
    <recommendedName>
        <fullName evidence="1">RmlD-like substrate binding domain-containing protein</fullName>
    </recommendedName>
</protein>
<organism evidence="2 3">
    <name type="scientific">Sphagnum jensenii</name>
    <dbReference type="NCBI Taxonomy" id="128206"/>
    <lineage>
        <taxon>Eukaryota</taxon>
        <taxon>Viridiplantae</taxon>
        <taxon>Streptophyta</taxon>
        <taxon>Embryophyta</taxon>
        <taxon>Bryophyta</taxon>
        <taxon>Sphagnophytina</taxon>
        <taxon>Sphagnopsida</taxon>
        <taxon>Sphagnales</taxon>
        <taxon>Sphagnaceae</taxon>
        <taxon>Sphagnum</taxon>
    </lineage>
</organism>
<evidence type="ECO:0000313" key="3">
    <source>
        <dbReference type="Proteomes" id="UP001497444"/>
    </source>
</evidence>
<feature type="domain" description="RmlD-like substrate binding" evidence="1">
    <location>
        <begin position="25"/>
        <end position="334"/>
    </location>
</feature>